<protein>
    <recommendedName>
        <fullName evidence="3">Cell wall hydrolase SleB domain-containing protein</fullName>
    </recommendedName>
</protein>
<sequence>MNPAPAFLAVIGDCETRPRDFAARFDRRRAGRGRRHMHKRRHWTIGFAGLAAVTLPAFAAPGGWERFAIADAVAEETRVEPMPFERAGASFPGSAFYYLDFEAAPLKVGEGIRSDADETVQSPAARALRIDNSGVDRTRALQCLAAAIYYEAASEPDPGQRAVAQVVLNRVAHPAYPGTVCGVVYQGSERTTGCQFSFTCDGSLARKPVRLFWDRAMDVARAALSGYVYAPVGLSTHYHTVQVHPYWAASLDYTGTIGAHRFYGFRGTAGRPGTFRFAYAGGEPLAAPHRRDDSSLAAAAAAALDPVNVQRSFGALEPARASEPAASRPASTPLYTSEVRERGGDAIYRAHSLPETQGIKAQYANSGRWIAQPTD</sequence>
<evidence type="ECO:0000313" key="4">
    <source>
        <dbReference type="EMBL" id="GGB95863.1"/>
    </source>
</evidence>
<comment type="caution">
    <text evidence="4">The sequence shown here is derived from an EMBL/GenBank/DDBJ whole genome shotgun (WGS) entry which is preliminary data.</text>
</comment>
<accession>A0A916TQW3</accession>
<feature type="domain" description="Cell wall hydrolase SleB" evidence="3">
    <location>
        <begin position="154"/>
        <end position="263"/>
    </location>
</feature>
<evidence type="ECO:0000259" key="3">
    <source>
        <dbReference type="Pfam" id="PF07486"/>
    </source>
</evidence>
<dbReference type="GO" id="GO:0016787">
    <property type="term" value="F:hydrolase activity"/>
    <property type="evidence" value="ECO:0007669"/>
    <property type="project" value="InterPro"/>
</dbReference>
<organism evidence="4 5">
    <name type="scientific">Novosphingobium endophyticum</name>
    <dbReference type="NCBI Taxonomy" id="1955250"/>
    <lineage>
        <taxon>Bacteria</taxon>
        <taxon>Pseudomonadati</taxon>
        <taxon>Pseudomonadota</taxon>
        <taxon>Alphaproteobacteria</taxon>
        <taxon>Sphingomonadales</taxon>
        <taxon>Sphingomonadaceae</taxon>
        <taxon>Novosphingobium</taxon>
    </lineage>
</organism>
<feature type="region of interest" description="Disordered" evidence="1">
    <location>
        <begin position="318"/>
        <end position="338"/>
    </location>
</feature>
<evidence type="ECO:0000256" key="1">
    <source>
        <dbReference type="SAM" id="MobiDB-lite"/>
    </source>
</evidence>
<gene>
    <name evidence="4" type="ORF">GCM10011494_12930</name>
</gene>
<dbReference type="InterPro" id="IPR042047">
    <property type="entry name" value="SleB_dom1"/>
</dbReference>
<feature type="compositionally biased region" description="Low complexity" evidence="1">
    <location>
        <begin position="318"/>
        <end position="331"/>
    </location>
</feature>
<dbReference type="Proteomes" id="UP000608154">
    <property type="component" value="Unassembled WGS sequence"/>
</dbReference>
<name>A0A916TQW3_9SPHN</name>
<evidence type="ECO:0000313" key="5">
    <source>
        <dbReference type="Proteomes" id="UP000608154"/>
    </source>
</evidence>
<dbReference type="Pfam" id="PF07486">
    <property type="entry name" value="Hydrolase_2"/>
    <property type="match status" value="1"/>
</dbReference>
<feature type="transmembrane region" description="Helical" evidence="2">
    <location>
        <begin position="42"/>
        <end position="64"/>
    </location>
</feature>
<keyword evidence="2" id="KW-0472">Membrane</keyword>
<dbReference type="EMBL" id="BMHK01000006">
    <property type="protein sequence ID" value="GGB95863.1"/>
    <property type="molecule type" value="Genomic_DNA"/>
</dbReference>
<evidence type="ECO:0000256" key="2">
    <source>
        <dbReference type="SAM" id="Phobius"/>
    </source>
</evidence>
<proteinExistence type="predicted"/>
<reference evidence="4" key="2">
    <citation type="submission" date="2020-09" db="EMBL/GenBank/DDBJ databases">
        <authorList>
            <person name="Sun Q."/>
            <person name="Zhou Y."/>
        </authorList>
    </citation>
    <scope>NUCLEOTIDE SEQUENCE</scope>
    <source>
        <strain evidence="4">CGMCC 1.15095</strain>
    </source>
</reference>
<keyword evidence="2" id="KW-0812">Transmembrane</keyword>
<dbReference type="AlphaFoldDB" id="A0A916TQW3"/>
<keyword evidence="2" id="KW-1133">Transmembrane helix</keyword>
<dbReference type="InterPro" id="IPR011105">
    <property type="entry name" value="Cell_wall_hydrolase_SleB"/>
</dbReference>
<dbReference type="Gene3D" id="1.10.10.2520">
    <property type="entry name" value="Cell wall hydrolase SleB, domain 1"/>
    <property type="match status" value="1"/>
</dbReference>
<dbReference type="RefSeq" id="WP_229736183.1">
    <property type="nucleotide sequence ID" value="NZ_BMHK01000006.1"/>
</dbReference>
<keyword evidence="5" id="KW-1185">Reference proteome</keyword>
<reference evidence="4" key="1">
    <citation type="journal article" date="2014" name="Int. J. Syst. Evol. Microbiol.">
        <title>Complete genome sequence of Corynebacterium casei LMG S-19264T (=DSM 44701T), isolated from a smear-ripened cheese.</title>
        <authorList>
            <consortium name="US DOE Joint Genome Institute (JGI-PGF)"/>
            <person name="Walter F."/>
            <person name="Albersmeier A."/>
            <person name="Kalinowski J."/>
            <person name="Ruckert C."/>
        </authorList>
    </citation>
    <scope>NUCLEOTIDE SEQUENCE</scope>
    <source>
        <strain evidence="4">CGMCC 1.15095</strain>
    </source>
</reference>